<accession>D7T508</accession>
<organism evidence="1 2">
    <name type="scientific">Vitis vinifera</name>
    <name type="common">Grape</name>
    <dbReference type="NCBI Taxonomy" id="29760"/>
    <lineage>
        <taxon>Eukaryota</taxon>
        <taxon>Viridiplantae</taxon>
        <taxon>Streptophyta</taxon>
        <taxon>Embryophyta</taxon>
        <taxon>Tracheophyta</taxon>
        <taxon>Spermatophyta</taxon>
        <taxon>Magnoliopsida</taxon>
        <taxon>eudicotyledons</taxon>
        <taxon>Gunneridae</taxon>
        <taxon>Pentapetalae</taxon>
        <taxon>rosids</taxon>
        <taxon>Vitales</taxon>
        <taxon>Vitaceae</taxon>
        <taxon>Viteae</taxon>
        <taxon>Vitis</taxon>
    </lineage>
</organism>
<dbReference type="EMBL" id="FN595515">
    <property type="protein sequence ID" value="CBI25590.3"/>
    <property type="molecule type" value="Genomic_DNA"/>
</dbReference>
<reference evidence="2" key="1">
    <citation type="journal article" date="2007" name="Nature">
        <title>The grapevine genome sequence suggests ancestral hexaploidization in major angiosperm phyla.</title>
        <authorList>
            <consortium name="The French-Italian Public Consortium for Grapevine Genome Characterization."/>
            <person name="Jaillon O."/>
            <person name="Aury J.-M."/>
            <person name="Noel B."/>
            <person name="Policriti A."/>
            <person name="Clepet C."/>
            <person name="Casagrande A."/>
            <person name="Choisne N."/>
            <person name="Aubourg S."/>
            <person name="Vitulo N."/>
            <person name="Jubin C."/>
            <person name="Vezzi A."/>
            <person name="Legeai F."/>
            <person name="Hugueney P."/>
            <person name="Dasilva C."/>
            <person name="Horner D."/>
            <person name="Mica E."/>
            <person name="Jublot D."/>
            <person name="Poulain J."/>
            <person name="Bruyere C."/>
            <person name="Billault A."/>
            <person name="Segurens B."/>
            <person name="Gouyvenoux M."/>
            <person name="Ugarte E."/>
            <person name="Cattonaro F."/>
            <person name="Anthouard V."/>
            <person name="Vico V."/>
            <person name="Del Fabbro C."/>
            <person name="Alaux M."/>
            <person name="Di Gaspero G."/>
            <person name="Dumas V."/>
            <person name="Felice N."/>
            <person name="Paillard S."/>
            <person name="Juman I."/>
            <person name="Moroldo M."/>
            <person name="Scalabrin S."/>
            <person name="Canaguier A."/>
            <person name="Le Clainche I."/>
            <person name="Malacrida G."/>
            <person name="Durand E."/>
            <person name="Pesole G."/>
            <person name="Laucou V."/>
            <person name="Chatelet P."/>
            <person name="Merdinoglu D."/>
            <person name="Delledonne M."/>
            <person name="Pezzotti M."/>
            <person name="Lecharny A."/>
            <person name="Scarpelli C."/>
            <person name="Artiguenave F."/>
            <person name="Pe M.E."/>
            <person name="Valle G."/>
            <person name="Morgante M."/>
            <person name="Caboche M."/>
            <person name="Adam-Blondon A.-F."/>
            <person name="Weissenbach J."/>
            <person name="Quetier F."/>
            <person name="Wincker P."/>
        </authorList>
    </citation>
    <scope>NUCLEOTIDE SEQUENCE [LARGE SCALE GENOMIC DNA]</scope>
    <source>
        <strain evidence="2">cv. Pinot noir / PN40024</strain>
    </source>
</reference>
<dbReference type="Proteomes" id="UP000009183">
    <property type="component" value="Chromosome 11"/>
</dbReference>
<proteinExistence type="predicted"/>
<dbReference type="AlphaFoldDB" id="D7T508"/>
<name>D7T508_VITVI</name>
<gene>
    <name evidence="1" type="ordered locus">VIT_11s0118g00730</name>
</gene>
<sequence length="84" mass="10140">MKQLSKNHLSNYSNLLQMIIYIFKIKFKNIGHTTYNHIKNHEKYLISNLSKNTLRKTLFIKNILSRHKVKIPFMDYIYPIIINC</sequence>
<evidence type="ECO:0000313" key="1">
    <source>
        <dbReference type="EMBL" id="CBI25590.3"/>
    </source>
</evidence>
<keyword evidence="2" id="KW-1185">Reference proteome</keyword>
<evidence type="ECO:0000313" key="2">
    <source>
        <dbReference type="Proteomes" id="UP000009183"/>
    </source>
</evidence>
<protein>
    <submittedName>
        <fullName evidence="1">Uncharacterized protein</fullName>
    </submittedName>
</protein>
<dbReference type="PaxDb" id="29760-VIT_11s0118g00730.t01"/>
<dbReference type="HOGENOM" id="CLU_2532042_0_0_1"/>
<dbReference type="InParanoid" id="D7T508"/>